<dbReference type="GO" id="GO:0005506">
    <property type="term" value="F:iron ion binding"/>
    <property type="evidence" value="ECO:0007669"/>
    <property type="project" value="InterPro"/>
</dbReference>
<accession>T1HGQ3</accession>
<comment type="cofactor">
    <cofactor evidence="1">
        <name>heme</name>
        <dbReference type="ChEBI" id="CHEBI:30413"/>
    </cofactor>
</comment>
<evidence type="ECO:0008006" key="10">
    <source>
        <dbReference type="Google" id="ProtNLM"/>
    </source>
</evidence>
<comment type="similarity">
    <text evidence="2">Belongs to the cytochrome P450 family.</text>
</comment>
<evidence type="ECO:0000256" key="3">
    <source>
        <dbReference type="ARBA" id="ARBA00022617"/>
    </source>
</evidence>
<evidence type="ECO:0000256" key="2">
    <source>
        <dbReference type="ARBA" id="ARBA00010617"/>
    </source>
</evidence>
<dbReference type="SUPFAM" id="SSF48264">
    <property type="entry name" value="Cytochrome P450"/>
    <property type="match status" value="1"/>
</dbReference>
<dbReference type="Gene3D" id="1.10.630.10">
    <property type="entry name" value="Cytochrome P450"/>
    <property type="match status" value="1"/>
</dbReference>
<evidence type="ECO:0000313" key="8">
    <source>
        <dbReference type="EnsemblMetazoa" id="RPRC003226-PA"/>
    </source>
</evidence>
<dbReference type="STRING" id="13249.T1HGQ3"/>
<dbReference type="eggNOG" id="KOG0157">
    <property type="taxonomic scope" value="Eukaryota"/>
</dbReference>
<dbReference type="EnsemblMetazoa" id="RPRC003226-RA">
    <property type="protein sequence ID" value="RPRC003226-PA"/>
    <property type="gene ID" value="RPRC003226"/>
</dbReference>
<protein>
    <recommendedName>
        <fullName evidence="10">Cytochrome</fullName>
    </recommendedName>
</protein>
<dbReference type="EMBL" id="ACPB03024756">
    <property type="status" value="NOT_ANNOTATED_CDS"/>
    <property type="molecule type" value="Genomic_DNA"/>
</dbReference>
<sequence length="194" mass="22039">MIGFAVLILAVTVCFWHLIKYIIWLIRAINLTANIPGPKALPLIGNALIFAKVSTQKEALTTVMSTFNDYTNKDGIVKLWLGPKPLILLSNAKYIEIILNSQDAINKDDIYNYIGLIANGLFVRNGQEWHELRKPLDKALSKKMIESNIQVFHEKALKLGNVLKKYAGTKTDFNLRRYMTNYAFDIICRLGSYC</sequence>
<evidence type="ECO:0000256" key="5">
    <source>
        <dbReference type="ARBA" id="ARBA00023002"/>
    </source>
</evidence>
<dbReference type="PANTHER" id="PTHR24291">
    <property type="entry name" value="CYTOCHROME P450 FAMILY 4"/>
    <property type="match status" value="1"/>
</dbReference>
<dbReference type="InterPro" id="IPR050196">
    <property type="entry name" value="Cytochrome_P450_Monoox"/>
</dbReference>
<dbReference type="Proteomes" id="UP000015103">
    <property type="component" value="Unassembled WGS sequence"/>
</dbReference>
<evidence type="ECO:0000256" key="7">
    <source>
        <dbReference type="ARBA" id="ARBA00023033"/>
    </source>
</evidence>
<keyword evidence="6" id="KW-0408">Iron</keyword>
<keyword evidence="4" id="KW-0479">Metal-binding</keyword>
<dbReference type="AlphaFoldDB" id="T1HGQ3"/>
<dbReference type="PANTHER" id="PTHR24291:SF106">
    <property type="entry name" value="CYTOCHROME P450 4G1-RELATED"/>
    <property type="match status" value="1"/>
</dbReference>
<evidence type="ECO:0000313" key="9">
    <source>
        <dbReference type="Proteomes" id="UP000015103"/>
    </source>
</evidence>
<dbReference type="Pfam" id="PF00067">
    <property type="entry name" value="p450"/>
    <property type="match status" value="1"/>
</dbReference>
<dbReference type="GO" id="GO:0016705">
    <property type="term" value="F:oxidoreductase activity, acting on paired donors, with incorporation or reduction of molecular oxygen"/>
    <property type="evidence" value="ECO:0007669"/>
    <property type="project" value="InterPro"/>
</dbReference>
<proteinExistence type="inferred from homology"/>
<name>T1HGQ3_RHOPR</name>
<dbReference type="VEuPathDB" id="VectorBase:RPRC003226"/>
<dbReference type="GO" id="GO:0020037">
    <property type="term" value="F:heme binding"/>
    <property type="evidence" value="ECO:0007669"/>
    <property type="project" value="InterPro"/>
</dbReference>
<evidence type="ECO:0000256" key="1">
    <source>
        <dbReference type="ARBA" id="ARBA00001971"/>
    </source>
</evidence>
<keyword evidence="3" id="KW-0349">Heme</keyword>
<dbReference type="InterPro" id="IPR001128">
    <property type="entry name" value="Cyt_P450"/>
</dbReference>
<dbReference type="HOGENOM" id="CLU_137713_0_0_1"/>
<evidence type="ECO:0000256" key="6">
    <source>
        <dbReference type="ARBA" id="ARBA00023004"/>
    </source>
</evidence>
<keyword evidence="5" id="KW-0560">Oxidoreductase</keyword>
<dbReference type="OMA" id="NTEWAFR"/>
<reference evidence="8" key="1">
    <citation type="submission" date="2015-05" db="UniProtKB">
        <authorList>
            <consortium name="EnsemblMetazoa"/>
        </authorList>
    </citation>
    <scope>IDENTIFICATION</scope>
</reference>
<keyword evidence="7" id="KW-0503">Monooxygenase</keyword>
<dbReference type="InterPro" id="IPR036396">
    <property type="entry name" value="Cyt_P450_sf"/>
</dbReference>
<keyword evidence="9" id="KW-1185">Reference proteome</keyword>
<dbReference type="InParanoid" id="T1HGQ3"/>
<evidence type="ECO:0000256" key="4">
    <source>
        <dbReference type="ARBA" id="ARBA00022723"/>
    </source>
</evidence>
<dbReference type="GO" id="GO:0004497">
    <property type="term" value="F:monooxygenase activity"/>
    <property type="evidence" value="ECO:0007669"/>
    <property type="project" value="UniProtKB-KW"/>
</dbReference>
<organism evidence="8 9">
    <name type="scientific">Rhodnius prolixus</name>
    <name type="common">Triatomid bug</name>
    <dbReference type="NCBI Taxonomy" id="13249"/>
    <lineage>
        <taxon>Eukaryota</taxon>
        <taxon>Metazoa</taxon>
        <taxon>Ecdysozoa</taxon>
        <taxon>Arthropoda</taxon>
        <taxon>Hexapoda</taxon>
        <taxon>Insecta</taxon>
        <taxon>Pterygota</taxon>
        <taxon>Neoptera</taxon>
        <taxon>Paraneoptera</taxon>
        <taxon>Hemiptera</taxon>
        <taxon>Heteroptera</taxon>
        <taxon>Panheteroptera</taxon>
        <taxon>Cimicomorpha</taxon>
        <taxon>Reduviidae</taxon>
        <taxon>Triatominae</taxon>
        <taxon>Rhodnius</taxon>
    </lineage>
</organism>